<dbReference type="RefSeq" id="WP_085689479.1">
    <property type="nucleotide sequence ID" value="NZ_CP065534.1"/>
</dbReference>
<gene>
    <name evidence="2" type="ORF">AU492_04250</name>
    <name evidence="3" type="ORF">EC392_12635</name>
</gene>
<dbReference type="EMBL" id="RJUJ01000012">
    <property type="protein sequence ID" value="ROH78315.1"/>
    <property type="molecule type" value="Genomic_DNA"/>
</dbReference>
<comment type="caution">
    <text evidence="3">The sequence shown here is derived from an EMBL/GenBank/DDBJ whole genome shotgun (WGS) entry which is preliminary data.</text>
</comment>
<name>A0A3N0UCN1_9GAMM</name>
<dbReference type="AlphaFoldDB" id="A0A3N0UCN1"/>
<organism evidence="3 5">
    <name type="scientific">Lonsdalea populi</name>
    <dbReference type="NCBI Taxonomy" id="1172565"/>
    <lineage>
        <taxon>Bacteria</taxon>
        <taxon>Pseudomonadati</taxon>
        <taxon>Pseudomonadota</taxon>
        <taxon>Gammaproteobacteria</taxon>
        <taxon>Enterobacterales</taxon>
        <taxon>Pectobacteriaceae</taxon>
        <taxon>Lonsdalea</taxon>
    </lineage>
</organism>
<reference evidence="3 5" key="2">
    <citation type="submission" date="2018-10" db="EMBL/GenBank/DDBJ databases">
        <title>New species genome.</title>
        <authorList>
            <person name="Li Y."/>
        </authorList>
    </citation>
    <scope>NUCLEOTIDE SEQUENCE [LARGE SCALE GENOMIC DNA]</scope>
    <source>
        <strain evidence="3 5">L6_4B</strain>
    </source>
</reference>
<reference evidence="2 4" key="1">
    <citation type="submission" date="2016-02" db="EMBL/GenBank/DDBJ databases">
        <title>Species-wide whole genome sequencing reveals diversity, host range in Lonsdalea quercina.</title>
        <authorList>
            <person name="Li Y."/>
        </authorList>
    </citation>
    <scope>NUCLEOTIDE SEQUENCE [LARGE SCALE GENOMIC DNA]</scope>
    <source>
        <strain evidence="2 4">CFCC 12721</strain>
    </source>
</reference>
<evidence type="ECO:0000256" key="1">
    <source>
        <dbReference type="SAM" id="SignalP"/>
    </source>
</evidence>
<keyword evidence="1" id="KW-0732">Signal</keyword>
<evidence type="ECO:0000313" key="4">
    <source>
        <dbReference type="Proteomes" id="UP000250186"/>
    </source>
</evidence>
<dbReference type="STRING" id="1172565.AU508_10880"/>
<dbReference type="EMBL" id="LUSW01000007">
    <property type="protein sequence ID" value="RAT36355.1"/>
    <property type="molecule type" value="Genomic_DNA"/>
</dbReference>
<sequence length="70" mass="7480">MLSPQTVSLLLSALLLASWVGVPRCARADDQAPAAAQRDFLAHATETGAAYRRLAAQENALLDYIAGLKR</sequence>
<accession>A0A3N0UCN1</accession>
<dbReference type="OrthoDB" id="6121516at2"/>
<evidence type="ECO:0000313" key="3">
    <source>
        <dbReference type="EMBL" id="ROH78315.1"/>
    </source>
</evidence>
<protein>
    <submittedName>
        <fullName evidence="3">Uncharacterized protein</fullName>
    </submittedName>
</protein>
<evidence type="ECO:0000313" key="2">
    <source>
        <dbReference type="EMBL" id="RAT36355.1"/>
    </source>
</evidence>
<dbReference type="Proteomes" id="UP000274511">
    <property type="component" value="Unassembled WGS sequence"/>
</dbReference>
<feature type="signal peptide" evidence="1">
    <location>
        <begin position="1"/>
        <end position="28"/>
    </location>
</feature>
<dbReference type="Proteomes" id="UP000250186">
    <property type="component" value="Unassembled WGS sequence"/>
</dbReference>
<dbReference type="GeneID" id="61122867"/>
<proteinExistence type="predicted"/>
<keyword evidence="4" id="KW-1185">Reference proteome</keyword>
<feature type="chain" id="PRO_5018683076" evidence="1">
    <location>
        <begin position="29"/>
        <end position="70"/>
    </location>
</feature>
<evidence type="ECO:0000313" key="5">
    <source>
        <dbReference type="Proteomes" id="UP000274511"/>
    </source>
</evidence>